<evidence type="ECO:0000256" key="1">
    <source>
        <dbReference type="SAM" id="MobiDB-lite"/>
    </source>
</evidence>
<reference evidence="2" key="1">
    <citation type="journal article" date="2020" name="mSystems">
        <title>Genome- and Community-Level Interaction Insights into Carbon Utilization and Element Cycling Functions of Hydrothermarchaeota in Hydrothermal Sediment.</title>
        <authorList>
            <person name="Zhou Z."/>
            <person name="Liu Y."/>
            <person name="Xu W."/>
            <person name="Pan J."/>
            <person name="Luo Z.H."/>
            <person name="Li M."/>
        </authorList>
    </citation>
    <scope>NUCLEOTIDE SEQUENCE [LARGE SCALE GENOMIC DNA]</scope>
    <source>
        <strain evidence="2">SpSt-418</strain>
    </source>
</reference>
<dbReference type="AlphaFoldDB" id="A0A7C3PF52"/>
<gene>
    <name evidence="2" type="ORF">ENR64_13450</name>
</gene>
<dbReference type="EMBL" id="DSRU01000197">
    <property type="protein sequence ID" value="HFM98733.1"/>
    <property type="molecule type" value="Genomic_DNA"/>
</dbReference>
<accession>A0A7C3PF52</accession>
<sequence>MWFKPAQQGSHPTLNPLLSNTGTSNTFRRGGEGRRPGPSRGFGGVPPRVAGSESLNLRESFLIEAKRRFGGGGAANRGTSPRKVVRVGVEWVASQAVRVASLTL</sequence>
<proteinExistence type="predicted"/>
<comment type="caution">
    <text evidence="2">The sequence shown here is derived from an EMBL/GenBank/DDBJ whole genome shotgun (WGS) entry which is preliminary data.</text>
</comment>
<evidence type="ECO:0000313" key="2">
    <source>
        <dbReference type="EMBL" id="HFM98733.1"/>
    </source>
</evidence>
<protein>
    <submittedName>
        <fullName evidence="2">Uncharacterized protein</fullName>
    </submittedName>
</protein>
<organism evidence="2">
    <name type="scientific">Oscillatoriales cyanobacterium SpSt-418</name>
    <dbReference type="NCBI Taxonomy" id="2282169"/>
    <lineage>
        <taxon>Bacteria</taxon>
        <taxon>Bacillati</taxon>
        <taxon>Cyanobacteriota</taxon>
        <taxon>Cyanophyceae</taxon>
        <taxon>Oscillatoriophycideae</taxon>
        <taxon>Oscillatoriales</taxon>
    </lineage>
</organism>
<feature type="compositionally biased region" description="Polar residues" evidence="1">
    <location>
        <begin position="7"/>
        <end position="27"/>
    </location>
</feature>
<name>A0A7C3PF52_9CYAN</name>
<feature type="region of interest" description="Disordered" evidence="1">
    <location>
        <begin position="1"/>
        <end position="49"/>
    </location>
</feature>